<feature type="domain" description="ATPase AAA-type core" evidence="1">
    <location>
        <begin position="27"/>
        <end position="95"/>
    </location>
</feature>
<dbReference type="GO" id="GO:0005524">
    <property type="term" value="F:ATP binding"/>
    <property type="evidence" value="ECO:0007669"/>
    <property type="project" value="UniProtKB-KW"/>
</dbReference>
<name>A0A7X6PNJ9_9CORY</name>
<gene>
    <name evidence="2" type="ORF">GX859_08190</name>
</gene>
<evidence type="ECO:0000313" key="3">
    <source>
        <dbReference type="Proteomes" id="UP000557899"/>
    </source>
</evidence>
<dbReference type="AlphaFoldDB" id="A0A7X6PNJ9"/>
<dbReference type="PANTHER" id="PTHR40396">
    <property type="entry name" value="ATPASE-LIKE PROTEIN"/>
    <property type="match status" value="1"/>
</dbReference>
<dbReference type="SUPFAM" id="SSF52540">
    <property type="entry name" value="P-loop containing nucleoside triphosphate hydrolases"/>
    <property type="match status" value="1"/>
</dbReference>
<dbReference type="PANTHER" id="PTHR40396:SF1">
    <property type="entry name" value="ATPASE AAA-TYPE CORE DOMAIN-CONTAINING PROTEIN"/>
    <property type="match status" value="1"/>
</dbReference>
<dbReference type="Proteomes" id="UP000557899">
    <property type="component" value="Unassembled WGS sequence"/>
</dbReference>
<organism evidence="2 3">
    <name type="scientific">Corynebacterium humireducens</name>
    <dbReference type="NCBI Taxonomy" id="1223514"/>
    <lineage>
        <taxon>Bacteria</taxon>
        <taxon>Bacillati</taxon>
        <taxon>Actinomycetota</taxon>
        <taxon>Actinomycetes</taxon>
        <taxon>Mycobacteriales</taxon>
        <taxon>Corynebacteriaceae</taxon>
        <taxon>Corynebacterium</taxon>
    </lineage>
</organism>
<protein>
    <submittedName>
        <fullName evidence="2">ATP-binding protein</fullName>
    </submittedName>
</protein>
<dbReference type="GO" id="GO:0016887">
    <property type="term" value="F:ATP hydrolysis activity"/>
    <property type="evidence" value="ECO:0007669"/>
    <property type="project" value="InterPro"/>
</dbReference>
<evidence type="ECO:0000313" key="2">
    <source>
        <dbReference type="EMBL" id="NLA56260.1"/>
    </source>
</evidence>
<keyword evidence="2" id="KW-0067">ATP-binding</keyword>
<dbReference type="Pfam" id="PF13304">
    <property type="entry name" value="AAA_21"/>
    <property type="match status" value="2"/>
</dbReference>
<sequence>MLFASVTELRLTAFKSFRDAVLPLGDVTFLTGRNSSGKSNALDGLDVLSRIAGGEDLADALDGRRRQAGTVRGGSRGCAPHGSSAFSLGCTITHGEDSWLYSVEVQVSPDLRIIAEQLEGPAVAARSGARRPKEVLFRTRPPVDGAPGIEAKIYSGKRGANPARSFRDNRCVLTQLPTAILGSNQTERSILQGVETVILALRGTFHIDPVPHLMRSFVSVHDTALRRTAENLSSALHHLQQQDPVAFKDIIELTRKVADDQVTGISFAESSLQDVMLQLEECRGPADDRIPELTPAREMSDGLLRILGIATTLKSTRASLDIDARPWVAVGTADGETPEGGVLVVIEELENGLHPSQAHRVLELIQRSHAATGARVLATTHSPALLDAAEGILNDSIIVCHRDSTTGYSTLTPLIQLPGYARALAEGTLGDAVTAGKLVDDAIETPDYSDFERFLGAG</sequence>
<reference evidence="2 3" key="1">
    <citation type="journal article" date="2020" name="Biotechnol. Biofuels">
        <title>New insights from the biogas microbiome by comprehensive genome-resolved metagenomics of nearly 1600 species originating from multiple anaerobic digesters.</title>
        <authorList>
            <person name="Campanaro S."/>
            <person name="Treu L."/>
            <person name="Rodriguez-R L.M."/>
            <person name="Kovalovszki A."/>
            <person name="Ziels R.M."/>
            <person name="Maus I."/>
            <person name="Zhu X."/>
            <person name="Kougias P.G."/>
            <person name="Basile A."/>
            <person name="Luo G."/>
            <person name="Schluter A."/>
            <person name="Konstantinidis K.T."/>
            <person name="Angelidaki I."/>
        </authorList>
    </citation>
    <scope>NUCLEOTIDE SEQUENCE [LARGE SCALE GENOMIC DNA]</scope>
    <source>
        <strain evidence="2">AS15tlH2ME_198</strain>
    </source>
</reference>
<proteinExistence type="predicted"/>
<dbReference type="Gene3D" id="3.40.50.300">
    <property type="entry name" value="P-loop containing nucleotide triphosphate hydrolases"/>
    <property type="match status" value="2"/>
</dbReference>
<dbReference type="EMBL" id="JAAZHI010000166">
    <property type="protein sequence ID" value="NLA56260.1"/>
    <property type="molecule type" value="Genomic_DNA"/>
</dbReference>
<dbReference type="InterPro" id="IPR003959">
    <property type="entry name" value="ATPase_AAA_core"/>
</dbReference>
<feature type="domain" description="ATPase AAA-type core" evidence="1">
    <location>
        <begin position="294"/>
        <end position="387"/>
    </location>
</feature>
<keyword evidence="2" id="KW-0547">Nucleotide-binding</keyword>
<dbReference type="InterPro" id="IPR027417">
    <property type="entry name" value="P-loop_NTPase"/>
</dbReference>
<evidence type="ECO:0000259" key="1">
    <source>
        <dbReference type="Pfam" id="PF13304"/>
    </source>
</evidence>
<comment type="caution">
    <text evidence="2">The sequence shown here is derived from an EMBL/GenBank/DDBJ whole genome shotgun (WGS) entry which is preliminary data.</text>
</comment>
<accession>A0A7X6PNJ9</accession>